<proteinExistence type="predicted"/>
<feature type="transmembrane region" description="Helical" evidence="1">
    <location>
        <begin position="262"/>
        <end position="283"/>
    </location>
</feature>
<gene>
    <name evidence="2" type="ORF">RhiirC2_727501</name>
</gene>
<dbReference type="VEuPathDB" id="FungiDB:RhiirFUN_006918"/>
<keyword evidence="1" id="KW-0812">Transmembrane</keyword>
<comment type="caution">
    <text evidence="2">The sequence shown here is derived from an EMBL/GenBank/DDBJ whole genome shotgun (WGS) entry which is preliminary data.</text>
</comment>
<evidence type="ECO:0000256" key="1">
    <source>
        <dbReference type="SAM" id="Phobius"/>
    </source>
</evidence>
<name>A0A2N1NZU7_9GLOM</name>
<organism evidence="2 3">
    <name type="scientific">Rhizophagus irregularis</name>
    <dbReference type="NCBI Taxonomy" id="588596"/>
    <lineage>
        <taxon>Eukaryota</taxon>
        <taxon>Fungi</taxon>
        <taxon>Fungi incertae sedis</taxon>
        <taxon>Mucoromycota</taxon>
        <taxon>Glomeromycotina</taxon>
        <taxon>Glomeromycetes</taxon>
        <taxon>Glomerales</taxon>
        <taxon>Glomeraceae</taxon>
        <taxon>Rhizophagus</taxon>
    </lineage>
</organism>
<dbReference type="VEuPathDB" id="FungiDB:FUN_004769"/>
<protein>
    <submittedName>
        <fullName evidence="2">Uncharacterized protein</fullName>
    </submittedName>
</protein>
<accession>A0A2N1NZU7</accession>
<keyword evidence="1" id="KW-1133">Transmembrane helix</keyword>
<reference evidence="2 3" key="1">
    <citation type="submission" date="2016-04" db="EMBL/GenBank/DDBJ databases">
        <title>Genome analyses suggest a sexual origin of heterokaryosis in a supposedly ancient asexual fungus.</title>
        <authorList>
            <person name="Ropars J."/>
            <person name="Sedzielewska K."/>
            <person name="Noel J."/>
            <person name="Charron P."/>
            <person name="Farinelli L."/>
            <person name="Marton T."/>
            <person name="Kruger M."/>
            <person name="Pelin A."/>
            <person name="Brachmann A."/>
            <person name="Corradi N."/>
        </authorList>
    </citation>
    <scope>NUCLEOTIDE SEQUENCE [LARGE SCALE GENOMIC DNA]</scope>
    <source>
        <strain evidence="2 3">C2</strain>
    </source>
</reference>
<dbReference type="Proteomes" id="UP000233469">
    <property type="component" value="Unassembled WGS sequence"/>
</dbReference>
<evidence type="ECO:0000313" key="3">
    <source>
        <dbReference type="Proteomes" id="UP000233469"/>
    </source>
</evidence>
<keyword evidence="1" id="KW-0472">Membrane</keyword>
<reference evidence="2 3" key="2">
    <citation type="submission" date="2017-10" db="EMBL/GenBank/DDBJ databases">
        <title>Extensive intraspecific genome diversity in a model arbuscular mycorrhizal fungus.</title>
        <authorList>
            <person name="Chen E.C.H."/>
            <person name="Morin E."/>
            <person name="Baudet D."/>
            <person name="Noel J."/>
            <person name="Ndikumana S."/>
            <person name="Charron P."/>
            <person name="St-Onge C."/>
            <person name="Giorgi J."/>
            <person name="Grigoriev I.V."/>
            <person name="Roux C."/>
            <person name="Martin F.M."/>
            <person name="Corradi N."/>
        </authorList>
    </citation>
    <scope>NUCLEOTIDE SEQUENCE [LARGE SCALE GENOMIC DNA]</scope>
    <source>
        <strain evidence="2 3">C2</strain>
    </source>
</reference>
<sequence length="285" mass="33417">MSSISDAAIVETFKYLENGGCVIQRPNLKYELFLPYILKYYTLDEVSFLKANYTQVELIKNILTTINRDDLIRDVERQISQNQTLLDVISEGKIVPQSQTHTPGYNDHELILKLILRDLSDLVILAKAKYEQNPMSVQKCCDILHANRFLQNLKKESFSNIDYYLPIILYIWKPIELGITYEDVIRALPLLNNCDDLIRCLVANNPQMFHKITDIILQVHKYFPFKYKERIKNMLYTMVNLATHHAFNMRLKLIDLKILPEVVLRFTIICSDIVCVLRIYFFLGF</sequence>
<dbReference type="EMBL" id="LLXL01000048">
    <property type="protein sequence ID" value="PKK79382.1"/>
    <property type="molecule type" value="Genomic_DNA"/>
</dbReference>
<evidence type="ECO:0000313" key="2">
    <source>
        <dbReference type="EMBL" id="PKK79382.1"/>
    </source>
</evidence>
<dbReference type="VEuPathDB" id="FungiDB:RhiirA1_442754"/>
<dbReference type="AlphaFoldDB" id="A0A2N1NZU7"/>